<feature type="transmembrane region" description="Helical" evidence="1">
    <location>
        <begin position="74"/>
        <end position="96"/>
    </location>
</feature>
<organism evidence="2 3">
    <name type="scientific">Acropora cervicornis</name>
    <name type="common">Staghorn coral</name>
    <dbReference type="NCBI Taxonomy" id="6130"/>
    <lineage>
        <taxon>Eukaryota</taxon>
        <taxon>Metazoa</taxon>
        <taxon>Cnidaria</taxon>
        <taxon>Anthozoa</taxon>
        <taxon>Hexacorallia</taxon>
        <taxon>Scleractinia</taxon>
        <taxon>Astrocoeniina</taxon>
        <taxon>Acroporidae</taxon>
        <taxon>Acropora</taxon>
    </lineage>
</organism>
<keyword evidence="3" id="KW-1185">Reference proteome</keyword>
<keyword evidence="1" id="KW-0812">Transmembrane</keyword>
<evidence type="ECO:0000313" key="2">
    <source>
        <dbReference type="EMBL" id="KAK2557975.1"/>
    </source>
</evidence>
<proteinExistence type="predicted"/>
<name>A0AAD9V252_ACRCE</name>
<accession>A0AAD9V252</accession>
<sequence>MRVDSNLLQDMQRYAFSPGPGGLPLRVYGDAAYLLRVQFQAPFRNMLFTPQIKKSEVVSLIAVNMIWFGKNNTIRIIVVVATIRVIFPFSFALLSAVAAGDFMVFKVMWAYIQIMVMQGMDTLKEE</sequence>
<gene>
    <name evidence="2" type="ORF">P5673_019540</name>
</gene>
<evidence type="ECO:0000256" key="1">
    <source>
        <dbReference type="SAM" id="Phobius"/>
    </source>
</evidence>
<evidence type="ECO:0000313" key="3">
    <source>
        <dbReference type="Proteomes" id="UP001249851"/>
    </source>
</evidence>
<keyword evidence="1" id="KW-1133">Transmembrane helix</keyword>
<reference evidence="2" key="1">
    <citation type="journal article" date="2023" name="G3 (Bethesda)">
        <title>Whole genome assembly and annotation of the endangered Caribbean coral Acropora cervicornis.</title>
        <authorList>
            <person name="Selwyn J.D."/>
            <person name="Vollmer S.V."/>
        </authorList>
    </citation>
    <scope>NUCLEOTIDE SEQUENCE</scope>
    <source>
        <strain evidence="2">K2</strain>
    </source>
</reference>
<dbReference type="EMBL" id="JARQWQ010000046">
    <property type="protein sequence ID" value="KAK2557975.1"/>
    <property type="molecule type" value="Genomic_DNA"/>
</dbReference>
<dbReference type="Proteomes" id="UP001249851">
    <property type="component" value="Unassembled WGS sequence"/>
</dbReference>
<protein>
    <submittedName>
        <fullName evidence="2">Uncharacterized protein</fullName>
    </submittedName>
</protein>
<comment type="caution">
    <text evidence="2">The sequence shown here is derived from an EMBL/GenBank/DDBJ whole genome shotgun (WGS) entry which is preliminary data.</text>
</comment>
<dbReference type="AlphaFoldDB" id="A0AAD9V252"/>
<keyword evidence="1" id="KW-0472">Membrane</keyword>
<reference evidence="2" key="2">
    <citation type="journal article" date="2023" name="Science">
        <title>Genomic signatures of disease resistance in endangered staghorn corals.</title>
        <authorList>
            <person name="Vollmer S.V."/>
            <person name="Selwyn J.D."/>
            <person name="Despard B.A."/>
            <person name="Roesel C.L."/>
        </authorList>
    </citation>
    <scope>NUCLEOTIDE SEQUENCE</scope>
    <source>
        <strain evidence="2">K2</strain>
    </source>
</reference>